<dbReference type="Pfam" id="PF00561">
    <property type="entry name" value="Abhydrolase_1"/>
    <property type="match status" value="1"/>
</dbReference>
<organism evidence="2 3">
    <name type="scientific">Sulfidibacter corallicola</name>
    <dbReference type="NCBI Taxonomy" id="2818388"/>
    <lineage>
        <taxon>Bacteria</taxon>
        <taxon>Pseudomonadati</taxon>
        <taxon>Acidobacteriota</taxon>
        <taxon>Holophagae</taxon>
        <taxon>Acanthopleuribacterales</taxon>
        <taxon>Acanthopleuribacteraceae</taxon>
        <taxon>Sulfidibacter</taxon>
    </lineage>
</organism>
<dbReference type="GO" id="GO:0016787">
    <property type="term" value="F:hydrolase activity"/>
    <property type="evidence" value="ECO:0007669"/>
    <property type="project" value="UniProtKB-KW"/>
</dbReference>
<protein>
    <submittedName>
        <fullName evidence="2">Alpha/beta fold hydrolase</fullName>
    </submittedName>
</protein>
<gene>
    <name evidence="2" type="ORF">J3U87_08445</name>
</gene>
<keyword evidence="3" id="KW-1185">Reference proteome</keyword>
<feature type="domain" description="AB hydrolase-1" evidence="1">
    <location>
        <begin position="27"/>
        <end position="157"/>
    </location>
</feature>
<dbReference type="KEGG" id="scor:J3U87_08445"/>
<proteinExistence type="predicted"/>
<dbReference type="EMBL" id="CP071793">
    <property type="protein sequence ID" value="QTD52487.1"/>
    <property type="molecule type" value="Genomic_DNA"/>
</dbReference>
<dbReference type="InterPro" id="IPR029058">
    <property type="entry name" value="AB_hydrolase_fold"/>
</dbReference>
<dbReference type="GO" id="GO:0016020">
    <property type="term" value="C:membrane"/>
    <property type="evidence" value="ECO:0007669"/>
    <property type="project" value="TreeGrafter"/>
</dbReference>
<sequence>MPMIFAPSLRLHVQAMGPAVPGLDRVPIVMTHGMFMGSLVDWYFHIGPRLAEDRLVVMHDLRGHGKSDMPGTGYDPQTLANDLAAVVNYASPEGEPVDLVGHCWGALVSLAYALAHPHRVRRMVLIEAALPPWHTLELERFLRSLTPEQTAAYIPEVLLQGGRRSRRAAQRLSDLLNGTSCMRDMKRTQAFPEAALAALPQPVLALYGSQSLGRCEGPGLKRALSHCTLAEVEGNHDLHLTAPDQVFHQIKEFFHGRNEHSGPEVTRAAYGRFRSERANRRLSSRLDY</sequence>
<accession>A0A8A4TSX8</accession>
<evidence type="ECO:0000313" key="2">
    <source>
        <dbReference type="EMBL" id="QTD52487.1"/>
    </source>
</evidence>
<reference evidence="2" key="1">
    <citation type="submission" date="2021-03" db="EMBL/GenBank/DDBJ databases">
        <title>Acanthopleuribacteraceae sp. M133.</title>
        <authorList>
            <person name="Wang G."/>
        </authorList>
    </citation>
    <scope>NUCLEOTIDE SEQUENCE</scope>
    <source>
        <strain evidence="2">M133</strain>
    </source>
</reference>
<name>A0A8A4TSX8_SULCO</name>
<dbReference type="RefSeq" id="WP_237382595.1">
    <property type="nucleotide sequence ID" value="NZ_CP071793.1"/>
</dbReference>
<dbReference type="PANTHER" id="PTHR43798">
    <property type="entry name" value="MONOACYLGLYCEROL LIPASE"/>
    <property type="match status" value="1"/>
</dbReference>
<evidence type="ECO:0000259" key="1">
    <source>
        <dbReference type="Pfam" id="PF00561"/>
    </source>
</evidence>
<dbReference type="Gene3D" id="3.40.50.1820">
    <property type="entry name" value="alpha/beta hydrolase"/>
    <property type="match status" value="1"/>
</dbReference>
<keyword evidence="2" id="KW-0378">Hydrolase</keyword>
<dbReference type="AlphaFoldDB" id="A0A8A4TSX8"/>
<dbReference type="PRINTS" id="PR00111">
    <property type="entry name" value="ABHYDROLASE"/>
</dbReference>
<evidence type="ECO:0000313" key="3">
    <source>
        <dbReference type="Proteomes" id="UP000663929"/>
    </source>
</evidence>
<dbReference type="PANTHER" id="PTHR43798:SF33">
    <property type="entry name" value="HYDROLASE, PUTATIVE (AFU_ORTHOLOGUE AFUA_2G14860)-RELATED"/>
    <property type="match status" value="1"/>
</dbReference>
<dbReference type="InterPro" id="IPR050266">
    <property type="entry name" value="AB_hydrolase_sf"/>
</dbReference>
<dbReference type="Proteomes" id="UP000663929">
    <property type="component" value="Chromosome"/>
</dbReference>
<dbReference type="InterPro" id="IPR000073">
    <property type="entry name" value="AB_hydrolase_1"/>
</dbReference>
<dbReference type="SUPFAM" id="SSF53474">
    <property type="entry name" value="alpha/beta-Hydrolases"/>
    <property type="match status" value="1"/>
</dbReference>